<keyword evidence="1" id="KW-0812">Transmembrane</keyword>
<dbReference type="AlphaFoldDB" id="A0AAD7EVR3"/>
<dbReference type="EMBL" id="JARIHO010000012">
    <property type="protein sequence ID" value="KAJ7351976.1"/>
    <property type="molecule type" value="Genomic_DNA"/>
</dbReference>
<evidence type="ECO:0000256" key="1">
    <source>
        <dbReference type="SAM" id="Phobius"/>
    </source>
</evidence>
<accession>A0AAD7EVR3</accession>
<organism evidence="2 3">
    <name type="scientific">Mycena albidolilacea</name>
    <dbReference type="NCBI Taxonomy" id="1033008"/>
    <lineage>
        <taxon>Eukaryota</taxon>
        <taxon>Fungi</taxon>
        <taxon>Dikarya</taxon>
        <taxon>Basidiomycota</taxon>
        <taxon>Agaricomycotina</taxon>
        <taxon>Agaricomycetes</taxon>
        <taxon>Agaricomycetidae</taxon>
        <taxon>Agaricales</taxon>
        <taxon>Marasmiineae</taxon>
        <taxon>Mycenaceae</taxon>
        <taxon>Mycena</taxon>
    </lineage>
</organism>
<proteinExistence type="predicted"/>
<comment type="caution">
    <text evidence="2">The sequence shown here is derived from an EMBL/GenBank/DDBJ whole genome shotgun (WGS) entry which is preliminary data.</text>
</comment>
<feature type="transmembrane region" description="Helical" evidence="1">
    <location>
        <begin position="12"/>
        <end position="31"/>
    </location>
</feature>
<dbReference type="Proteomes" id="UP001218218">
    <property type="component" value="Unassembled WGS sequence"/>
</dbReference>
<sequence length="164" mass="17865">MHDAPPSTWAGLSAGVAAWITALAPGARFDWRRDRGGMDIMHIEAPNRRLEVVAIRAISHFEIQGVDKYKFSECLPIRSCAVFAAVGAAGRSINSEITLANNNFTAMLPNTAIFNAEAHSVLQDTVPILLKLGIFGLSRRKTPLVTNFMDLNWQHSNPANPADA</sequence>
<protein>
    <submittedName>
        <fullName evidence="2">Uncharacterized protein</fullName>
    </submittedName>
</protein>
<reference evidence="2" key="1">
    <citation type="submission" date="2023-03" db="EMBL/GenBank/DDBJ databases">
        <title>Massive genome expansion in bonnet fungi (Mycena s.s.) driven by repeated elements and novel gene families across ecological guilds.</title>
        <authorList>
            <consortium name="Lawrence Berkeley National Laboratory"/>
            <person name="Harder C.B."/>
            <person name="Miyauchi S."/>
            <person name="Viragh M."/>
            <person name="Kuo A."/>
            <person name="Thoen E."/>
            <person name="Andreopoulos B."/>
            <person name="Lu D."/>
            <person name="Skrede I."/>
            <person name="Drula E."/>
            <person name="Henrissat B."/>
            <person name="Morin E."/>
            <person name="Kohler A."/>
            <person name="Barry K."/>
            <person name="LaButti K."/>
            <person name="Morin E."/>
            <person name="Salamov A."/>
            <person name="Lipzen A."/>
            <person name="Mereny Z."/>
            <person name="Hegedus B."/>
            <person name="Baldrian P."/>
            <person name="Stursova M."/>
            <person name="Weitz H."/>
            <person name="Taylor A."/>
            <person name="Grigoriev I.V."/>
            <person name="Nagy L.G."/>
            <person name="Martin F."/>
            <person name="Kauserud H."/>
        </authorList>
    </citation>
    <scope>NUCLEOTIDE SEQUENCE</scope>
    <source>
        <strain evidence="2">CBHHK002</strain>
    </source>
</reference>
<evidence type="ECO:0000313" key="3">
    <source>
        <dbReference type="Proteomes" id="UP001218218"/>
    </source>
</evidence>
<name>A0AAD7EVR3_9AGAR</name>
<keyword evidence="3" id="KW-1185">Reference proteome</keyword>
<keyword evidence="1" id="KW-0472">Membrane</keyword>
<evidence type="ECO:0000313" key="2">
    <source>
        <dbReference type="EMBL" id="KAJ7351976.1"/>
    </source>
</evidence>
<keyword evidence="1" id="KW-1133">Transmembrane helix</keyword>
<gene>
    <name evidence="2" type="ORF">DFH08DRAFT_956795</name>
</gene>